<dbReference type="PROSITE" id="PS50868">
    <property type="entry name" value="POST_SET"/>
    <property type="match status" value="1"/>
</dbReference>
<dbReference type="FunFam" id="2.170.270.10:FF:000037">
    <property type="entry name" value="Histone-lysine N-methyltransferase"/>
    <property type="match status" value="1"/>
</dbReference>
<dbReference type="Pfam" id="PF00856">
    <property type="entry name" value="SET"/>
    <property type="match status" value="1"/>
</dbReference>
<feature type="compositionally biased region" description="Polar residues" evidence="8">
    <location>
        <begin position="162"/>
        <end position="173"/>
    </location>
</feature>
<evidence type="ECO:0000259" key="9">
    <source>
        <dbReference type="PROSITE" id="PS50280"/>
    </source>
</evidence>
<feature type="compositionally biased region" description="Polar residues" evidence="8">
    <location>
        <begin position="18"/>
        <end position="45"/>
    </location>
</feature>
<evidence type="ECO:0000259" key="11">
    <source>
        <dbReference type="PROSITE" id="PS51215"/>
    </source>
</evidence>
<dbReference type="OrthoDB" id="422362at2759"/>
<evidence type="ECO:0000256" key="1">
    <source>
        <dbReference type="ARBA" id="ARBA00004123"/>
    </source>
</evidence>
<feature type="compositionally biased region" description="Basic and acidic residues" evidence="8">
    <location>
        <begin position="258"/>
        <end position="278"/>
    </location>
</feature>
<feature type="region of interest" description="Disordered" evidence="8">
    <location>
        <begin position="743"/>
        <end position="792"/>
    </location>
</feature>
<accession>A0A9N9W740</accession>
<keyword evidence="13" id="KW-1185">Reference proteome</keyword>
<dbReference type="Gene3D" id="2.170.270.10">
    <property type="entry name" value="SET domain"/>
    <property type="match status" value="1"/>
</dbReference>
<dbReference type="SMART" id="SM00317">
    <property type="entry name" value="SET"/>
    <property type="match status" value="1"/>
</dbReference>
<feature type="domain" description="Post-SET" evidence="10">
    <location>
        <begin position="587"/>
        <end position="603"/>
    </location>
</feature>
<gene>
    <name evidence="12" type="ORF">CSOL1703_00010479</name>
</gene>
<feature type="domain" description="AWS" evidence="11">
    <location>
        <begin position="405"/>
        <end position="452"/>
    </location>
</feature>
<evidence type="ECO:0000256" key="5">
    <source>
        <dbReference type="ARBA" id="ARBA00022679"/>
    </source>
</evidence>
<keyword evidence="3" id="KW-0158">Chromosome</keyword>
<evidence type="ECO:0000313" key="12">
    <source>
        <dbReference type="EMBL" id="CAH0044740.1"/>
    </source>
</evidence>
<feature type="region of interest" description="Disordered" evidence="8">
    <location>
        <begin position="1"/>
        <end position="224"/>
    </location>
</feature>
<keyword evidence="4" id="KW-0489">Methyltransferase</keyword>
<evidence type="ECO:0000256" key="3">
    <source>
        <dbReference type="ARBA" id="ARBA00022454"/>
    </source>
</evidence>
<evidence type="ECO:0000256" key="8">
    <source>
        <dbReference type="SAM" id="MobiDB-lite"/>
    </source>
</evidence>
<dbReference type="PANTHER" id="PTHR22884">
    <property type="entry name" value="SET DOMAIN PROTEINS"/>
    <property type="match status" value="1"/>
</dbReference>
<name>A0A9N9W740_9HYPO</name>
<dbReference type="InterPro" id="IPR050777">
    <property type="entry name" value="SET2_Histone-Lys_MeTrsfase"/>
</dbReference>
<keyword evidence="7" id="KW-0539">Nucleus</keyword>
<keyword evidence="5" id="KW-0808">Transferase</keyword>
<feature type="compositionally biased region" description="Low complexity" evidence="8">
    <location>
        <begin position="1"/>
        <end position="16"/>
    </location>
</feature>
<evidence type="ECO:0000313" key="13">
    <source>
        <dbReference type="Proteomes" id="UP000775872"/>
    </source>
</evidence>
<feature type="compositionally biased region" description="Basic and acidic residues" evidence="8">
    <location>
        <begin position="205"/>
        <end position="214"/>
    </location>
</feature>
<dbReference type="Proteomes" id="UP000775872">
    <property type="component" value="Unassembled WGS sequence"/>
</dbReference>
<protein>
    <recommendedName>
        <fullName evidence="14">Histone-lysine N-methyltransferase ASH1L</fullName>
    </recommendedName>
</protein>
<evidence type="ECO:0000256" key="4">
    <source>
        <dbReference type="ARBA" id="ARBA00022603"/>
    </source>
</evidence>
<dbReference type="Pfam" id="PF17907">
    <property type="entry name" value="AWS"/>
    <property type="match status" value="1"/>
</dbReference>
<dbReference type="SMART" id="SM00508">
    <property type="entry name" value="PostSET"/>
    <property type="match status" value="1"/>
</dbReference>
<evidence type="ECO:0000256" key="6">
    <source>
        <dbReference type="ARBA" id="ARBA00022691"/>
    </source>
</evidence>
<dbReference type="InterPro" id="IPR001214">
    <property type="entry name" value="SET_dom"/>
</dbReference>
<dbReference type="SMART" id="SM00570">
    <property type="entry name" value="AWS"/>
    <property type="match status" value="1"/>
</dbReference>
<dbReference type="InterPro" id="IPR006560">
    <property type="entry name" value="AWS_dom"/>
</dbReference>
<evidence type="ECO:0008006" key="14">
    <source>
        <dbReference type="Google" id="ProtNLM"/>
    </source>
</evidence>
<feature type="domain" description="SET" evidence="9">
    <location>
        <begin position="463"/>
        <end position="579"/>
    </location>
</feature>
<dbReference type="PROSITE" id="PS50280">
    <property type="entry name" value="SET"/>
    <property type="match status" value="1"/>
</dbReference>
<sequence length="811" mass="89522">MSLSPGSSFSLASALPNDTFSNDASLPNSTPPTTVADSASMNSEPSKLDEITVDVDAEPTISLPSSARDDVPMTDAPAQDSVQEGESRDSPIRPRRSHAAPVYNLSKLSGTDGHGKRRANGDVISTRRRRTLIKAGLMEDDGFLEQENARAAGRSQAIGARDSQSASQKSSPRTIRRAKPSPPPRSSSRRATLDVATLNRMIVNTDRRGRKSMEKIAAPPPQKISRELRRLQDTKEFAHVDEQPMITTVWANGKYVDPKEAESRARKRVKKDESKNDPPAEQEETVSPEPVTNTRQRRVKKYLEKGLYSGQDAPMDIYKGLTMNEKKQLSELPELIPSGRVNKIMPSPMFTGLRTLIAGRDFRLPFHICNPLPPGQPKPDEWRKMTKNRFIGDSKDIWRKSPHYHDMSKCVCTPEDGCGDNCQNRIMLYECDDSNCSVGKEACTNRAFADLTSRRNKGGKYRVGVEVIKTSDRGYGVRSNRCFEPNQIIMEYAGEIITEEECERRMNEIYKNNDCYYLMSFDQNMIIDATTGSIARFVNHSCNPNCRMIKWIVSGQPRMALFAGDKPIMTGDELTYDYNFDPFSSKNVQKCLCGQPNCRGFLGPKPREVKPAIKTVLKDTVKAGKRKLQEFLGGEEDKAKKPRAKKPTLKAITSTRGALANVGMQLKQGAATALKKTVASVASKARGKKTNGASQTPLKGRKSTGTIIKKKLTTTTRLVKTYTKGTPKKQTTSQTSVTAKVTKKTVSGKASPKSPVKKTPTTKVVTQKTYSSKGSRTPASVKARKVISGLSSPRKAIEISRGIQTITASTE</sequence>
<keyword evidence="6" id="KW-0949">S-adenosyl-L-methionine</keyword>
<comment type="caution">
    <text evidence="12">The sequence shown here is derived from an EMBL/GenBank/DDBJ whole genome shotgun (WGS) entry which is preliminary data.</text>
</comment>
<feature type="region of interest" description="Disordered" evidence="8">
    <location>
        <begin position="258"/>
        <end position="295"/>
    </location>
</feature>
<dbReference type="GO" id="GO:0032259">
    <property type="term" value="P:methylation"/>
    <property type="evidence" value="ECO:0007669"/>
    <property type="project" value="UniProtKB-KW"/>
</dbReference>
<evidence type="ECO:0000259" key="10">
    <source>
        <dbReference type="PROSITE" id="PS50868"/>
    </source>
</evidence>
<dbReference type="GO" id="GO:0005694">
    <property type="term" value="C:chromosome"/>
    <property type="evidence" value="ECO:0007669"/>
    <property type="project" value="UniProtKB-SubCell"/>
</dbReference>
<dbReference type="InterPro" id="IPR046341">
    <property type="entry name" value="SET_dom_sf"/>
</dbReference>
<dbReference type="EMBL" id="CABFOC020000007">
    <property type="protein sequence ID" value="CAH0044740.1"/>
    <property type="molecule type" value="Genomic_DNA"/>
</dbReference>
<proteinExistence type="predicted"/>
<dbReference type="InterPro" id="IPR003616">
    <property type="entry name" value="Post-SET_dom"/>
</dbReference>
<evidence type="ECO:0000256" key="7">
    <source>
        <dbReference type="ARBA" id="ARBA00023242"/>
    </source>
</evidence>
<reference evidence="12" key="1">
    <citation type="submission" date="2021-10" db="EMBL/GenBank/DDBJ databases">
        <authorList>
            <person name="Piombo E."/>
        </authorList>
    </citation>
    <scope>NUCLEOTIDE SEQUENCE</scope>
</reference>
<feature type="compositionally biased region" description="Low complexity" evidence="8">
    <location>
        <begin position="743"/>
        <end position="769"/>
    </location>
</feature>
<dbReference type="AlphaFoldDB" id="A0A9N9W740"/>
<evidence type="ECO:0000256" key="2">
    <source>
        <dbReference type="ARBA" id="ARBA00004286"/>
    </source>
</evidence>
<dbReference type="GO" id="GO:0005634">
    <property type="term" value="C:nucleus"/>
    <property type="evidence" value="ECO:0007669"/>
    <property type="project" value="UniProtKB-SubCell"/>
</dbReference>
<dbReference type="PROSITE" id="PS51215">
    <property type="entry name" value="AWS"/>
    <property type="match status" value="1"/>
</dbReference>
<comment type="subcellular location">
    <subcellularLocation>
        <location evidence="2">Chromosome</location>
    </subcellularLocation>
    <subcellularLocation>
        <location evidence="1">Nucleus</location>
    </subcellularLocation>
</comment>
<dbReference type="GO" id="GO:0042054">
    <property type="term" value="F:histone methyltransferase activity"/>
    <property type="evidence" value="ECO:0007669"/>
    <property type="project" value="InterPro"/>
</dbReference>
<dbReference type="SUPFAM" id="SSF82199">
    <property type="entry name" value="SET domain"/>
    <property type="match status" value="1"/>
</dbReference>
<organism evidence="12 13">
    <name type="scientific">Clonostachys solani</name>
    <dbReference type="NCBI Taxonomy" id="160281"/>
    <lineage>
        <taxon>Eukaryota</taxon>
        <taxon>Fungi</taxon>
        <taxon>Dikarya</taxon>
        <taxon>Ascomycota</taxon>
        <taxon>Pezizomycotina</taxon>
        <taxon>Sordariomycetes</taxon>
        <taxon>Hypocreomycetidae</taxon>
        <taxon>Hypocreales</taxon>
        <taxon>Bionectriaceae</taxon>
        <taxon>Clonostachys</taxon>
    </lineage>
</organism>